<keyword evidence="2" id="KW-1185">Reference proteome</keyword>
<accession>A0A9E2W780</accession>
<protein>
    <recommendedName>
        <fullName evidence="3">NIPSNAP domain-containing protein</fullName>
    </recommendedName>
</protein>
<name>A0A9E2W780_9BACT</name>
<dbReference type="Proteomes" id="UP000812270">
    <property type="component" value="Unassembled WGS sequence"/>
</dbReference>
<comment type="caution">
    <text evidence="1">The sequence shown here is derived from an EMBL/GenBank/DDBJ whole genome shotgun (WGS) entry which is preliminary data.</text>
</comment>
<reference evidence="1" key="1">
    <citation type="submission" date="2021-06" db="EMBL/GenBank/DDBJ databases">
        <authorList>
            <person name="Huq M.A."/>
        </authorList>
    </citation>
    <scope>NUCLEOTIDE SEQUENCE</scope>
    <source>
        <strain evidence="1">MAH-26</strain>
    </source>
</reference>
<dbReference type="EMBL" id="JAHSPG010000002">
    <property type="protein sequence ID" value="MBV4356161.1"/>
    <property type="molecule type" value="Genomic_DNA"/>
</dbReference>
<organism evidence="1 2">
    <name type="scientific">Pinibacter aurantiacus</name>
    <dbReference type="NCBI Taxonomy" id="2851599"/>
    <lineage>
        <taxon>Bacteria</taxon>
        <taxon>Pseudomonadati</taxon>
        <taxon>Bacteroidota</taxon>
        <taxon>Chitinophagia</taxon>
        <taxon>Chitinophagales</taxon>
        <taxon>Chitinophagaceae</taxon>
        <taxon>Pinibacter</taxon>
    </lineage>
</organism>
<sequence>MYVVRDIFRLQFGHYKDVKALLKEVQGKDFIPNAKSMRMLTDFTGDSYRLVFEAEFDSLASYEKGLQSGMGEKDWQKWYEQFKKHVISSYREILKTEI</sequence>
<gene>
    <name evidence="1" type="ORF">KTO63_03310</name>
</gene>
<evidence type="ECO:0000313" key="2">
    <source>
        <dbReference type="Proteomes" id="UP000812270"/>
    </source>
</evidence>
<evidence type="ECO:0008006" key="3">
    <source>
        <dbReference type="Google" id="ProtNLM"/>
    </source>
</evidence>
<dbReference type="RefSeq" id="WP_217789724.1">
    <property type="nucleotide sequence ID" value="NZ_JAHSPG010000002.1"/>
</dbReference>
<dbReference type="AlphaFoldDB" id="A0A9E2W780"/>
<evidence type="ECO:0000313" key="1">
    <source>
        <dbReference type="EMBL" id="MBV4356161.1"/>
    </source>
</evidence>
<proteinExistence type="predicted"/>